<protein>
    <submittedName>
        <fullName evidence="1">Uncharacterized protein</fullName>
    </submittedName>
</protein>
<proteinExistence type="predicted"/>
<sequence length="116" mass="12574">MTTQARPEDEPTCTECDCGTNAGCGGDSCPVDFAKLAAETSGSFLSTPREGNFRLTWYNLWNNGGVPADFYGGVGANWSLDTFAYLTTNPDDELVFIWSPGRRGKSVRFDTAPAFL</sequence>
<gene>
    <name evidence="1" type="ORF">KOR34_00930</name>
</gene>
<dbReference type="AlphaFoldDB" id="A0A5C5VC45"/>
<evidence type="ECO:0000313" key="2">
    <source>
        <dbReference type="Proteomes" id="UP000316714"/>
    </source>
</evidence>
<evidence type="ECO:0000313" key="1">
    <source>
        <dbReference type="EMBL" id="TWT35205.1"/>
    </source>
</evidence>
<comment type="caution">
    <text evidence="1">The sequence shown here is derived from an EMBL/GenBank/DDBJ whole genome shotgun (WGS) entry which is preliminary data.</text>
</comment>
<dbReference type="Proteomes" id="UP000316714">
    <property type="component" value="Unassembled WGS sequence"/>
</dbReference>
<name>A0A5C5VC45_9BACT</name>
<dbReference type="EMBL" id="SIHJ01000001">
    <property type="protein sequence ID" value="TWT35205.1"/>
    <property type="molecule type" value="Genomic_DNA"/>
</dbReference>
<reference evidence="1 2" key="1">
    <citation type="submission" date="2019-02" db="EMBL/GenBank/DDBJ databases">
        <title>Deep-cultivation of Planctomycetes and their phenomic and genomic characterization uncovers novel biology.</title>
        <authorList>
            <person name="Wiegand S."/>
            <person name="Jogler M."/>
            <person name="Boedeker C."/>
            <person name="Pinto D."/>
            <person name="Vollmers J."/>
            <person name="Rivas-Marin E."/>
            <person name="Kohn T."/>
            <person name="Peeters S.H."/>
            <person name="Heuer A."/>
            <person name="Rast P."/>
            <person name="Oberbeckmann S."/>
            <person name="Bunk B."/>
            <person name="Jeske O."/>
            <person name="Meyerdierks A."/>
            <person name="Storesund J.E."/>
            <person name="Kallscheuer N."/>
            <person name="Luecker S."/>
            <person name="Lage O.M."/>
            <person name="Pohl T."/>
            <person name="Merkel B.J."/>
            <person name="Hornburger P."/>
            <person name="Mueller R.-W."/>
            <person name="Bruemmer F."/>
            <person name="Labrenz M."/>
            <person name="Spormann A.M."/>
            <person name="Op Den Camp H."/>
            <person name="Overmann J."/>
            <person name="Amann R."/>
            <person name="Jetten M.S.M."/>
            <person name="Mascher T."/>
            <person name="Medema M.H."/>
            <person name="Devos D.P."/>
            <person name="Kaster A.-K."/>
            <person name="Ovreas L."/>
            <person name="Rohde M."/>
            <person name="Galperin M.Y."/>
            <person name="Jogler C."/>
        </authorList>
    </citation>
    <scope>NUCLEOTIDE SEQUENCE [LARGE SCALE GENOMIC DNA]</scope>
    <source>
        <strain evidence="1 2">KOR34</strain>
    </source>
</reference>
<organism evidence="1 2">
    <name type="scientific">Posidoniimonas corsicana</name>
    <dbReference type="NCBI Taxonomy" id="1938618"/>
    <lineage>
        <taxon>Bacteria</taxon>
        <taxon>Pseudomonadati</taxon>
        <taxon>Planctomycetota</taxon>
        <taxon>Planctomycetia</taxon>
        <taxon>Pirellulales</taxon>
        <taxon>Lacipirellulaceae</taxon>
        <taxon>Posidoniimonas</taxon>
    </lineage>
</organism>
<keyword evidence="2" id="KW-1185">Reference proteome</keyword>
<accession>A0A5C5VC45</accession>